<dbReference type="RefSeq" id="WP_090298910.1">
    <property type="nucleotide sequence ID" value="NZ_FNKI01000005.1"/>
</dbReference>
<dbReference type="OrthoDB" id="1433902at2"/>
<evidence type="ECO:0000313" key="1">
    <source>
        <dbReference type="EMBL" id="SDX05705.1"/>
    </source>
</evidence>
<dbReference type="EMBL" id="FNMY01000006">
    <property type="protein sequence ID" value="SDX05705.1"/>
    <property type="molecule type" value="Genomic_DNA"/>
</dbReference>
<gene>
    <name evidence="1" type="ORF">SAMN04487892_3090</name>
</gene>
<dbReference type="AlphaFoldDB" id="A0A1H2YL27"/>
<name>A0A1H2YL27_9FLAO</name>
<keyword evidence="2" id="KW-1185">Reference proteome</keyword>
<organism evidence="1 2">
    <name type="scientific">Flagellimonas zhangzhouensis</name>
    <dbReference type="NCBI Taxonomy" id="1073328"/>
    <lineage>
        <taxon>Bacteria</taxon>
        <taxon>Pseudomonadati</taxon>
        <taxon>Bacteroidota</taxon>
        <taxon>Flavobacteriia</taxon>
        <taxon>Flavobacteriales</taxon>
        <taxon>Flavobacteriaceae</taxon>
        <taxon>Flagellimonas</taxon>
    </lineage>
</organism>
<proteinExistence type="predicted"/>
<sequence>MKLDKNLLTLLCLIFPFLVSAQIESIFNGVELNQSFQMVSEKLSDIAKSTNIISIDQPNFPLANIKEEHLVCSQVVTANGTINKVVFTFADDKLKYIEARGNAIQVLTHKLSDTARTYLNYDVYVAEKLFLKKEEDAGWILTEEAMHNNMFTWQNPYLISEIDEEIHPKFSEEIPNFIKMGASLDELKPILEANSDFTSSEVLDGTDPNAQLQINCFGVEYFGFPRKIEARFGNNILNVVWILTGKGEEDRIRKALIAEFGNPIFVTDEWEIFNDWQVGLRKDKPEILLMEKNIGLGYKTSYFKQ</sequence>
<evidence type="ECO:0000313" key="2">
    <source>
        <dbReference type="Proteomes" id="UP000199592"/>
    </source>
</evidence>
<protein>
    <submittedName>
        <fullName evidence="1">Uncharacterized protein</fullName>
    </submittedName>
</protein>
<accession>A0A1H2YL27</accession>
<dbReference type="Proteomes" id="UP000199592">
    <property type="component" value="Unassembled WGS sequence"/>
</dbReference>
<reference evidence="2" key="1">
    <citation type="submission" date="2016-10" db="EMBL/GenBank/DDBJ databases">
        <authorList>
            <person name="Varghese N."/>
            <person name="Submissions S."/>
        </authorList>
    </citation>
    <scope>NUCLEOTIDE SEQUENCE [LARGE SCALE GENOMIC DNA]</scope>
    <source>
        <strain evidence="2">DSM 25030</strain>
    </source>
</reference>